<evidence type="ECO:0000313" key="4">
    <source>
        <dbReference type="Proteomes" id="UP000002009"/>
    </source>
</evidence>
<proteinExistence type="predicted"/>
<dbReference type="Proteomes" id="UP000002009">
    <property type="component" value="Chromosome 3"/>
</dbReference>
<evidence type="ECO:0000256" key="1">
    <source>
        <dbReference type="SAM" id="MobiDB-lite"/>
    </source>
</evidence>
<dbReference type="SUPFAM" id="SSF50346">
    <property type="entry name" value="PRC-barrel domain"/>
    <property type="match status" value="2"/>
</dbReference>
<dbReference type="AlphaFoldDB" id="C1E2W8"/>
<protein>
    <submittedName>
        <fullName evidence="3">Dehydrogenase</fullName>
    </submittedName>
</protein>
<dbReference type="InterPro" id="IPR011033">
    <property type="entry name" value="PRC_barrel-like_sf"/>
</dbReference>
<name>C1E2W8_MICCC</name>
<gene>
    <name evidence="3" type="ORF">MICPUN_57393</name>
</gene>
<reference evidence="3 4" key="1">
    <citation type="journal article" date="2009" name="Science">
        <title>Green evolution and dynamic adaptations revealed by genomes of the marine picoeukaryotes Micromonas.</title>
        <authorList>
            <person name="Worden A.Z."/>
            <person name="Lee J.H."/>
            <person name="Mock T."/>
            <person name="Rouze P."/>
            <person name="Simmons M.P."/>
            <person name="Aerts A.L."/>
            <person name="Allen A.E."/>
            <person name="Cuvelier M.L."/>
            <person name="Derelle E."/>
            <person name="Everett M.V."/>
            <person name="Foulon E."/>
            <person name="Grimwood J."/>
            <person name="Gundlach H."/>
            <person name="Henrissat B."/>
            <person name="Napoli C."/>
            <person name="McDonald S.M."/>
            <person name="Parker M.S."/>
            <person name="Rombauts S."/>
            <person name="Salamov A."/>
            <person name="Von Dassow P."/>
            <person name="Badger J.H."/>
            <person name="Coutinho P.M."/>
            <person name="Demir E."/>
            <person name="Dubchak I."/>
            <person name="Gentemann C."/>
            <person name="Eikrem W."/>
            <person name="Gready J.E."/>
            <person name="John U."/>
            <person name="Lanier W."/>
            <person name="Lindquist E.A."/>
            <person name="Lucas S."/>
            <person name="Mayer K.F."/>
            <person name="Moreau H."/>
            <person name="Not F."/>
            <person name="Otillar R."/>
            <person name="Panaud O."/>
            <person name="Pangilinan J."/>
            <person name="Paulsen I."/>
            <person name="Piegu B."/>
            <person name="Poliakov A."/>
            <person name="Robbens S."/>
            <person name="Schmutz J."/>
            <person name="Toulza E."/>
            <person name="Wyss T."/>
            <person name="Zelensky A."/>
            <person name="Zhou K."/>
            <person name="Armbrust E.V."/>
            <person name="Bhattacharya D."/>
            <person name="Goodenough U.W."/>
            <person name="Van de Peer Y."/>
            <person name="Grigoriev I.V."/>
        </authorList>
    </citation>
    <scope>NUCLEOTIDE SEQUENCE [LARGE SCALE GENOMIC DNA]</scope>
    <source>
        <strain evidence="4">RCC299 / NOUM17</strain>
    </source>
</reference>
<feature type="region of interest" description="Disordered" evidence="1">
    <location>
        <begin position="319"/>
        <end position="356"/>
    </location>
</feature>
<dbReference type="STRING" id="296587.C1E2W8"/>
<dbReference type="PANTHER" id="PTHR36740:SF1">
    <property type="entry name" value="PRC-BARREL DOMAIN-CONTAINING PROTEIN"/>
    <property type="match status" value="1"/>
</dbReference>
<feature type="compositionally biased region" description="Basic and acidic residues" evidence="1">
    <location>
        <begin position="43"/>
        <end position="63"/>
    </location>
</feature>
<dbReference type="RefSeq" id="XP_002500728.1">
    <property type="nucleotide sequence ID" value="XM_002500682.1"/>
</dbReference>
<feature type="compositionally biased region" description="Polar residues" evidence="1">
    <location>
        <begin position="1"/>
        <end position="11"/>
    </location>
</feature>
<keyword evidence="4" id="KW-1185">Reference proteome</keyword>
<feature type="domain" description="PRC-barrel" evidence="2">
    <location>
        <begin position="158"/>
        <end position="230"/>
    </location>
</feature>
<dbReference type="eggNOG" id="ENOG502QTM7">
    <property type="taxonomic scope" value="Eukaryota"/>
</dbReference>
<sequence>MTRSVSSARLGSTTSSTTPRRATDARRRPAPLRQPLRVTSVASEERPAPATERRDRTPPRRPDAYAPPAVTLTRGQLVRKDVVTRTTGVRLGTATNLWVDVDEWEVVALDVRPYVRGALLNGVGGGAVDHVLMSSLRQVGDVILVHDESAVERRWSSYGLSTVVGCDVVTERGTYIGRVRDYEFDPDDGLVQRIVVDALGLPIVPEGVVSTYAVDVGEILSVGMDRIILAEGAESRVEQLSASLLQRLQLTAPPWEDDLATYADYYEADVRARQQAEWERQQAWAQQGYQQRGYQQQQARYNPTRGTYSEDYYAAPPPAAAGIPLVRPNQPYERRDADGGYGDRPPAAAARQGERQGRAIGDWMVRDERDLEYEYEYADGGYASETNGRVQRGGDTNRRVESPPPPPADAWARAAPERDDGSGAKKSRGGTTNGDAPQSPGRKGFDADEDML</sequence>
<organism evidence="3 4">
    <name type="scientific">Micromonas commoda (strain RCC299 / NOUM17 / CCMP2709)</name>
    <name type="common">Picoplanktonic green alga</name>
    <dbReference type="NCBI Taxonomy" id="296587"/>
    <lineage>
        <taxon>Eukaryota</taxon>
        <taxon>Viridiplantae</taxon>
        <taxon>Chlorophyta</taxon>
        <taxon>Mamiellophyceae</taxon>
        <taxon>Mamiellales</taxon>
        <taxon>Mamiellaceae</taxon>
        <taxon>Micromonas</taxon>
    </lineage>
</organism>
<dbReference type="Pfam" id="PF05239">
    <property type="entry name" value="PRC"/>
    <property type="match status" value="1"/>
</dbReference>
<dbReference type="EMBL" id="CP001324">
    <property type="protein sequence ID" value="ACO61986.1"/>
    <property type="molecule type" value="Genomic_DNA"/>
</dbReference>
<dbReference type="Gene3D" id="2.30.30.240">
    <property type="entry name" value="PRC-barrel domain"/>
    <property type="match status" value="2"/>
</dbReference>
<evidence type="ECO:0000259" key="2">
    <source>
        <dbReference type="Pfam" id="PF05239"/>
    </source>
</evidence>
<accession>C1E2W8</accession>
<dbReference type="InterPro" id="IPR027275">
    <property type="entry name" value="PRC-brl_dom"/>
</dbReference>
<dbReference type="KEGG" id="mis:MICPUN_57393"/>
<dbReference type="OrthoDB" id="498734at2759"/>
<dbReference type="PANTHER" id="PTHR36740">
    <property type="entry name" value="PRC DOMAIN-CONTAINING PROTEIN"/>
    <property type="match status" value="1"/>
</dbReference>
<feature type="region of interest" description="Disordered" evidence="1">
    <location>
        <begin position="383"/>
        <end position="452"/>
    </location>
</feature>
<dbReference type="InParanoid" id="C1E2W8"/>
<dbReference type="GeneID" id="8242349"/>
<feature type="region of interest" description="Disordered" evidence="1">
    <location>
        <begin position="1"/>
        <end position="68"/>
    </location>
</feature>
<evidence type="ECO:0000313" key="3">
    <source>
        <dbReference type="EMBL" id="ACO61986.1"/>
    </source>
</evidence>